<evidence type="ECO:0000256" key="1">
    <source>
        <dbReference type="SAM" id="Coils"/>
    </source>
</evidence>
<keyword evidence="3" id="KW-1185">Reference proteome</keyword>
<organism evidence="3 4">
    <name type="scientific">Crassostrea virginica</name>
    <name type="common">Eastern oyster</name>
    <dbReference type="NCBI Taxonomy" id="6565"/>
    <lineage>
        <taxon>Eukaryota</taxon>
        <taxon>Metazoa</taxon>
        <taxon>Spiralia</taxon>
        <taxon>Lophotrochozoa</taxon>
        <taxon>Mollusca</taxon>
        <taxon>Bivalvia</taxon>
        <taxon>Autobranchia</taxon>
        <taxon>Pteriomorphia</taxon>
        <taxon>Ostreida</taxon>
        <taxon>Ostreoidea</taxon>
        <taxon>Ostreidae</taxon>
        <taxon>Crassostrea</taxon>
    </lineage>
</organism>
<dbReference type="RefSeq" id="XP_022338917.1">
    <property type="nucleotide sequence ID" value="XM_022483209.1"/>
</dbReference>
<protein>
    <submittedName>
        <fullName evidence="4">Uncharacterized protein LOC111134302 isoform X2</fullName>
    </submittedName>
</protein>
<evidence type="ECO:0000256" key="2">
    <source>
        <dbReference type="SAM" id="SignalP"/>
    </source>
</evidence>
<keyword evidence="1" id="KW-0175">Coiled coil</keyword>
<dbReference type="GeneID" id="111134302"/>
<proteinExistence type="predicted"/>
<dbReference type="OrthoDB" id="6214398at2759"/>
<sequence>MDYTFMLTSFVILMAYIAFDLSVKSRLKEEIENLHNNMDLLLQSQREQENNMKYLMRLGKDVEEEHENLRKMLDRLQLQQKNAKIKMDAFSDYSKTNDDTLKNMKEGFLFFKDELFGDILKEIQRLLNQVTKMDEEIGKLGNNYEAVSDQLERLQNGCSKVLDCGQKTCVT</sequence>
<feature type="chain" id="PRO_5034496652" evidence="2">
    <location>
        <begin position="23"/>
        <end position="171"/>
    </location>
</feature>
<gene>
    <name evidence="4" type="primary">LOC111134302</name>
</gene>
<accession>A0A8B8EE30</accession>
<dbReference type="AlphaFoldDB" id="A0A8B8EE30"/>
<reference evidence="4" key="1">
    <citation type="submission" date="2025-08" db="UniProtKB">
        <authorList>
            <consortium name="RefSeq"/>
        </authorList>
    </citation>
    <scope>IDENTIFICATION</scope>
    <source>
        <tissue evidence="4">Whole sample</tissue>
    </source>
</reference>
<feature type="coiled-coil region" evidence="1">
    <location>
        <begin position="24"/>
        <end position="86"/>
    </location>
</feature>
<evidence type="ECO:0000313" key="3">
    <source>
        <dbReference type="Proteomes" id="UP000694844"/>
    </source>
</evidence>
<keyword evidence="2" id="KW-0732">Signal</keyword>
<name>A0A8B8EE30_CRAVI</name>
<evidence type="ECO:0000313" key="4">
    <source>
        <dbReference type="RefSeq" id="XP_022338917.1"/>
    </source>
</evidence>
<feature type="signal peptide" evidence="2">
    <location>
        <begin position="1"/>
        <end position="22"/>
    </location>
</feature>
<dbReference type="Proteomes" id="UP000694844">
    <property type="component" value="Chromosome 5"/>
</dbReference>